<dbReference type="InterPro" id="IPR044543">
    <property type="entry name" value="YHJQ-like"/>
</dbReference>
<dbReference type="PANTHER" id="PTHR37310">
    <property type="entry name" value="CYTOPLASMIC PROTEIN-RELATED"/>
    <property type="match status" value="1"/>
</dbReference>
<dbReference type="CDD" id="cd08026">
    <property type="entry name" value="DUF326"/>
    <property type="match status" value="1"/>
</dbReference>
<dbReference type="AlphaFoldDB" id="A0A6J4RXA7"/>
<dbReference type="InterPro" id="IPR005560">
    <property type="entry name" value="Csp_YhjQ"/>
</dbReference>
<evidence type="ECO:0000313" key="1">
    <source>
        <dbReference type="EMBL" id="CAA9477625.1"/>
    </source>
</evidence>
<sequence>MTHARQMVETNPSRPIVDQDTLVECIEACFDSSQACTACADALLGEGDVPRFVRCIRLDLDCADVCDATGRILSRQTATEPRMVRAALEACVLACRLCAEECEEHARHGMEHCRVCADACRRCESACNDVISAMNA</sequence>
<dbReference type="Gene3D" id="1.20.1270.360">
    <property type="match status" value="1"/>
</dbReference>
<reference evidence="1" key="1">
    <citation type="submission" date="2020-02" db="EMBL/GenBank/DDBJ databases">
        <authorList>
            <person name="Meier V. D."/>
        </authorList>
    </citation>
    <scope>NUCLEOTIDE SEQUENCE</scope>
    <source>
        <strain evidence="1">AVDCRST_MAG12</strain>
    </source>
</reference>
<organism evidence="1">
    <name type="scientific">uncultured Rubrobacteraceae bacterium</name>
    <dbReference type="NCBI Taxonomy" id="349277"/>
    <lineage>
        <taxon>Bacteria</taxon>
        <taxon>Bacillati</taxon>
        <taxon>Actinomycetota</taxon>
        <taxon>Rubrobacteria</taxon>
        <taxon>Rubrobacterales</taxon>
        <taxon>Rubrobacteraceae</taxon>
        <taxon>environmental samples</taxon>
    </lineage>
</organism>
<gene>
    <name evidence="1" type="ORF">AVDCRST_MAG12-1294</name>
</gene>
<protein>
    <submittedName>
        <fullName evidence="1">Uncharacterized cysteine-rich DUF326 protein bsYhjQ/STM1261</fullName>
    </submittedName>
</protein>
<accession>A0A6J4RXA7</accession>
<dbReference type="EMBL" id="CADCVK010000203">
    <property type="protein sequence ID" value="CAA9477625.1"/>
    <property type="molecule type" value="Genomic_DNA"/>
</dbReference>
<proteinExistence type="predicted"/>
<name>A0A6J4RXA7_9ACTN</name>
<dbReference type="Pfam" id="PF03860">
    <property type="entry name" value="Csp"/>
    <property type="match status" value="1"/>
</dbReference>
<dbReference type="PANTHER" id="PTHR37310:SF1">
    <property type="entry name" value="CYTOPLASMIC PROTEIN"/>
    <property type="match status" value="1"/>
</dbReference>